<evidence type="ECO:0000313" key="1">
    <source>
        <dbReference type="EMBL" id="ADY61077.1"/>
    </source>
</evidence>
<accession>F0SN48</accession>
<dbReference type="EMBL" id="CP002546">
    <property type="protein sequence ID" value="ADY61077.1"/>
    <property type="molecule type" value="Genomic_DNA"/>
</dbReference>
<sequence>MLHRFDSFLASRRRFLQVSAGFGVSLMLPALEGRAAERRGAERATSLITLWMNGGPSQLETWDPHPGTVIGGPTRAIDTSVPGLQIAADLPRMAERMKHLSVIRSLTSKEGDHERGTYFVKTGYRPDPTVTHPAIGAVVPYQLGTDHLEIPAYVSLGGGQWPGRGGYLGDQHDAFRIFEPGNSIQNLRPRVSDKRQERRLSGLDVVSQTFRAQRQVQAERSLHGQTIDKALRMMSSEQLEAFEVDQESEATLQRYGDSSFGRGCLVARRLIETGVRSVEVTLSGFDSHANNFETQTARCEQLDPAFASLLDDLRERDLYDSTIILCLGEFGRTPRINGLEGRDHWPGGFSCVVGGGGLKSGQVIGATDPEGEQTSPVDPVPVQNLYATILQQLNIDPAEELITPIGRPLAICEGSLIPKLLVDAG</sequence>
<dbReference type="OrthoDB" id="127333at2"/>
<reference evidence="2" key="1">
    <citation type="submission" date="2011-02" db="EMBL/GenBank/DDBJ databases">
        <title>The complete genome of Planctomyces brasiliensis DSM 5305.</title>
        <authorList>
            <person name="Lucas S."/>
            <person name="Copeland A."/>
            <person name="Lapidus A."/>
            <person name="Bruce D."/>
            <person name="Goodwin L."/>
            <person name="Pitluck S."/>
            <person name="Kyrpides N."/>
            <person name="Mavromatis K."/>
            <person name="Pagani I."/>
            <person name="Ivanova N."/>
            <person name="Ovchinnikova G."/>
            <person name="Lu M."/>
            <person name="Detter J.C."/>
            <person name="Han C."/>
            <person name="Land M."/>
            <person name="Hauser L."/>
            <person name="Markowitz V."/>
            <person name="Cheng J.-F."/>
            <person name="Hugenholtz P."/>
            <person name="Woyke T."/>
            <person name="Wu D."/>
            <person name="Tindall B."/>
            <person name="Pomrenke H.G."/>
            <person name="Brambilla E."/>
            <person name="Klenk H.-P."/>
            <person name="Eisen J.A."/>
        </authorList>
    </citation>
    <scope>NUCLEOTIDE SEQUENCE [LARGE SCALE GENOMIC DNA]</scope>
    <source>
        <strain evidence="2">ATCC 49424 / DSM 5305 / JCM 21570 / NBRC 103401 / IFAM 1448</strain>
    </source>
</reference>
<dbReference type="HOGENOM" id="CLU_035908_0_0_0"/>
<dbReference type="InterPro" id="IPR017850">
    <property type="entry name" value="Alkaline_phosphatase_core_sf"/>
</dbReference>
<name>F0SN48_RUBBR</name>
<gene>
    <name evidence="1" type="ordered locus">Plabr_3480</name>
</gene>
<dbReference type="AlphaFoldDB" id="F0SN48"/>
<dbReference type="RefSeq" id="WP_013629796.1">
    <property type="nucleotide sequence ID" value="NC_015174.1"/>
</dbReference>
<dbReference type="Pfam" id="PF07394">
    <property type="entry name" value="DUF1501"/>
    <property type="match status" value="1"/>
</dbReference>
<dbReference type="Proteomes" id="UP000006860">
    <property type="component" value="Chromosome"/>
</dbReference>
<evidence type="ECO:0000313" key="2">
    <source>
        <dbReference type="Proteomes" id="UP000006860"/>
    </source>
</evidence>
<organism evidence="1 2">
    <name type="scientific">Rubinisphaera brasiliensis (strain ATCC 49424 / DSM 5305 / JCM 21570 / IAM 15109 / NBRC 103401 / IFAM 1448)</name>
    <name type="common">Planctomyces brasiliensis</name>
    <dbReference type="NCBI Taxonomy" id="756272"/>
    <lineage>
        <taxon>Bacteria</taxon>
        <taxon>Pseudomonadati</taxon>
        <taxon>Planctomycetota</taxon>
        <taxon>Planctomycetia</taxon>
        <taxon>Planctomycetales</taxon>
        <taxon>Planctomycetaceae</taxon>
        <taxon>Rubinisphaera</taxon>
    </lineage>
</organism>
<evidence type="ECO:0008006" key="3">
    <source>
        <dbReference type="Google" id="ProtNLM"/>
    </source>
</evidence>
<dbReference type="STRING" id="756272.Plabr_3480"/>
<proteinExistence type="predicted"/>
<keyword evidence="2" id="KW-1185">Reference proteome</keyword>
<dbReference type="InterPro" id="IPR010869">
    <property type="entry name" value="DUF1501"/>
</dbReference>
<dbReference type="KEGG" id="pbs:Plabr_3480"/>
<dbReference type="PANTHER" id="PTHR43737">
    <property type="entry name" value="BLL7424 PROTEIN"/>
    <property type="match status" value="1"/>
</dbReference>
<dbReference type="PROSITE" id="PS51318">
    <property type="entry name" value="TAT"/>
    <property type="match status" value="1"/>
</dbReference>
<dbReference type="InterPro" id="IPR006311">
    <property type="entry name" value="TAT_signal"/>
</dbReference>
<protein>
    <recommendedName>
        <fullName evidence="3">DUF1501 domain-containing protein</fullName>
    </recommendedName>
</protein>
<dbReference type="eggNOG" id="COG4102">
    <property type="taxonomic scope" value="Bacteria"/>
</dbReference>
<dbReference type="PANTHER" id="PTHR43737:SF1">
    <property type="entry name" value="DUF1501 DOMAIN-CONTAINING PROTEIN"/>
    <property type="match status" value="1"/>
</dbReference>
<dbReference type="SUPFAM" id="SSF53649">
    <property type="entry name" value="Alkaline phosphatase-like"/>
    <property type="match status" value="1"/>
</dbReference>